<evidence type="ECO:0000313" key="7">
    <source>
        <dbReference type="EMBL" id="ABB44770.1"/>
    </source>
</evidence>
<dbReference type="Gene3D" id="3.30.70.20">
    <property type="match status" value="2"/>
</dbReference>
<dbReference type="AlphaFoldDB" id="Q30QG1"/>
<keyword evidence="5" id="KW-0411">Iron-sulfur</keyword>
<sequence>MIQLRTSRCVRSLSKESECNRCEIVCPTEAIVVGGNPLPSINFSACVGCGACDSVCPNEALYLDDFSTTDFFFNYIEDSDNLISCRKNVPCIAALNIENIISMALLKKEMIFDMGHCDECAIAHKCKPQIEKNYEEASYILEAMESDSVIKLEYIKYEKEADLKEQSSRREFFSKVNLKGIVKSKIEFEKEIQKATDELVEHTLKKSDIALLKQKRITDRRKLFFTALKRVEKPSIYHIIESDELTFTSMKMVNETTCTACQMCYRVCPSGALSSDIKNSKIEFDPFLCIKCHICHDVCEPEAITLSPTYRVKEFFEPTVQNLITFKVRRCDECNVIFSTNSSDKLCYRCKAEDEEARELWGIKGGYVT</sequence>
<protein>
    <submittedName>
        <fullName evidence="7">4Fe-4S ferredoxin, iron-sulfur binding</fullName>
    </submittedName>
</protein>
<dbReference type="STRING" id="326298.Suden_1493"/>
<feature type="domain" description="4Fe-4S ferredoxin-type" evidence="6">
    <location>
        <begin position="280"/>
        <end position="309"/>
    </location>
</feature>
<dbReference type="GO" id="GO:0051539">
    <property type="term" value="F:4 iron, 4 sulfur cluster binding"/>
    <property type="evidence" value="ECO:0007669"/>
    <property type="project" value="UniProtKB-KW"/>
</dbReference>
<keyword evidence="8" id="KW-1185">Reference proteome</keyword>
<dbReference type="InterPro" id="IPR017900">
    <property type="entry name" value="4Fe4S_Fe_S_CS"/>
</dbReference>
<accession>Q30QG1</accession>
<dbReference type="PROSITE" id="PS00198">
    <property type="entry name" value="4FE4S_FER_1"/>
    <property type="match status" value="3"/>
</dbReference>
<feature type="domain" description="4Fe-4S ferredoxin-type" evidence="6">
    <location>
        <begin position="249"/>
        <end position="278"/>
    </location>
</feature>
<dbReference type="RefSeq" id="WP_011373122.1">
    <property type="nucleotide sequence ID" value="NC_007575.1"/>
</dbReference>
<evidence type="ECO:0000256" key="4">
    <source>
        <dbReference type="ARBA" id="ARBA00023004"/>
    </source>
</evidence>
<dbReference type="Pfam" id="PF13237">
    <property type="entry name" value="Fer4_10"/>
    <property type="match status" value="1"/>
</dbReference>
<organism evidence="7 8">
    <name type="scientific">Sulfurimonas denitrificans (strain ATCC 33889 / DSM 1251)</name>
    <name type="common">Thiomicrospira denitrificans (strain ATCC 33889 / DSM 1251)</name>
    <dbReference type="NCBI Taxonomy" id="326298"/>
    <lineage>
        <taxon>Bacteria</taxon>
        <taxon>Pseudomonadati</taxon>
        <taxon>Campylobacterota</taxon>
        <taxon>Epsilonproteobacteria</taxon>
        <taxon>Campylobacterales</taxon>
        <taxon>Sulfurimonadaceae</taxon>
        <taxon>Sulfurimonas</taxon>
    </lineage>
</organism>
<dbReference type="PANTHER" id="PTHR43724">
    <property type="entry name" value="PYRUVATE SYNTHASE SUBUNIT PORD"/>
    <property type="match status" value="1"/>
</dbReference>
<keyword evidence="3" id="KW-0677">Repeat</keyword>
<dbReference type="GO" id="GO:0046872">
    <property type="term" value="F:metal ion binding"/>
    <property type="evidence" value="ECO:0007669"/>
    <property type="project" value="UniProtKB-KW"/>
</dbReference>
<evidence type="ECO:0000256" key="2">
    <source>
        <dbReference type="ARBA" id="ARBA00022723"/>
    </source>
</evidence>
<dbReference type="eggNOG" id="COG2768">
    <property type="taxonomic scope" value="Bacteria"/>
</dbReference>
<evidence type="ECO:0000256" key="1">
    <source>
        <dbReference type="ARBA" id="ARBA00022485"/>
    </source>
</evidence>
<dbReference type="KEGG" id="tdn:Suden_1493"/>
<keyword evidence="2" id="KW-0479">Metal-binding</keyword>
<dbReference type="eggNOG" id="COG1143">
    <property type="taxonomic scope" value="Bacteria"/>
</dbReference>
<dbReference type="EMBL" id="CP000153">
    <property type="protein sequence ID" value="ABB44770.1"/>
    <property type="molecule type" value="Genomic_DNA"/>
</dbReference>
<dbReference type="HOGENOM" id="CLU_048087_3_1_7"/>
<gene>
    <name evidence="7" type="ordered locus">Suden_1493</name>
</gene>
<dbReference type="OrthoDB" id="9808559at2"/>
<evidence type="ECO:0000256" key="5">
    <source>
        <dbReference type="ARBA" id="ARBA00023014"/>
    </source>
</evidence>
<keyword evidence="4" id="KW-0408">Iron</keyword>
<dbReference type="SUPFAM" id="SSF54862">
    <property type="entry name" value="4Fe-4S ferredoxins"/>
    <property type="match status" value="2"/>
</dbReference>
<evidence type="ECO:0000259" key="6">
    <source>
        <dbReference type="PROSITE" id="PS51379"/>
    </source>
</evidence>
<feature type="domain" description="4Fe-4S ferredoxin-type" evidence="6">
    <location>
        <begin position="37"/>
        <end position="66"/>
    </location>
</feature>
<dbReference type="PROSITE" id="PS51379">
    <property type="entry name" value="4FE4S_FER_2"/>
    <property type="match status" value="3"/>
</dbReference>
<proteinExistence type="predicted"/>
<dbReference type="Pfam" id="PF00037">
    <property type="entry name" value="Fer4"/>
    <property type="match status" value="1"/>
</dbReference>
<dbReference type="Proteomes" id="UP000002714">
    <property type="component" value="Chromosome"/>
</dbReference>
<evidence type="ECO:0000256" key="3">
    <source>
        <dbReference type="ARBA" id="ARBA00022737"/>
    </source>
</evidence>
<reference evidence="7 8" key="1">
    <citation type="journal article" date="2008" name="Appl. Environ. Microbiol.">
        <title>Genome of the epsilonproteobacterial chemolithoautotroph Sulfurimonas denitrificans.</title>
        <authorList>
            <person name="Sievert S.M."/>
            <person name="Scott K.M."/>
            <person name="Klotz M.G."/>
            <person name="Chain P.S.G."/>
            <person name="Hauser L.J."/>
            <person name="Hemp J."/>
            <person name="Huegler M."/>
            <person name="Land M."/>
            <person name="Lapidus A."/>
            <person name="Larimer F.W."/>
            <person name="Lucas S."/>
            <person name="Malfatti S.A."/>
            <person name="Meyer F."/>
            <person name="Paulsen I.T."/>
            <person name="Ren Q."/>
            <person name="Simon J."/>
            <person name="Bailey K."/>
            <person name="Diaz E."/>
            <person name="Fitzpatrick K.A."/>
            <person name="Glover B."/>
            <person name="Gwatney N."/>
            <person name="Korajkic A."/>
            <person name="Long A."/>
            <person name="Mobberley J.M."/>
            <person name="Pantry S.N."/>
            <person name="Pazder G."/>
            <person name="Peterson S."/>
            <person name="Quintanilla J.D."/>
            <person name="Sprinkle R."/>
            <person name="Stephens J."/>
            <person name="Thomas P."/>
            <person name="Vaughn R."/>
            <person name="Weber M.J."/>
            <person name="Wooten L.L."/>
        </authorList>
    </citation>
    <scope>NUCLEOTIDE SEQUENCE [LARGE SCALE GENOMIC DNA]</scope>
    <source>
        <strain evidence="8">ATCC 33889 / DSM 1251</strain>
    </source>
</reference>
<keyword evidence="1" id="KW-0004">4Fe-4S</keyword>
<name>Q30QG1_SULDN</name>
<evidence type="ECO:0000313" key="8">
    <source>
        <dbReference type="Proteomes" id="UP000002714"/>
    </source>
</evidence>
<dbReference type="InterPro" id="IPR017896">
    <property type="entry name" value="4Fe4S_Fe-S-bd"/>
</dbReference>
<dbReference type="PANTHER" id="PTHR43724:SF1">
    <property type="entry name" value="PYRUVATE SYNTHASE SUBUNIT PORD"/>
    <property type="match status" value="1"/>
</dbReference>